<evidence type="ECO:0000313" key="8">
    <source>
        <dbReference type="EMBL" id="KAL3636096.1"/>
    </source>
</evidence>
<organism evidence="8 9">
    <name type="scientific">Castilleja foliolosa</name>
    <dbReference type="NCBI Taxonomy" id="1961234"/>
    <lineage>
        <taxon>Eukaryota</taxon>
        <taxon>Viridiplantae</taxon>
        <taxon>Streptophyta</taxon>
        <taxon>Embryophyta</taxon>
        <taxon>Tracheophyta</taxon>
        <taxon>Spermatophyta</taxon>
        <taxon>Magnoliopsida</taxon>
        <taxon>eudicotyledons</taxon>
        <taxon>Gunneridae</taxon>
        <taxon>Pentapetalae</taxon>
        <taxon>asterids</taxon>
        <taxon>lamiids</taxon>
        <taxon>Lamiales</taxon>
        <taxon>Orobanchaceae</taxon>
        <taxon>Pedicularideae</taxon>
        <taxon>Castillejinae</taxon>
        <taxon>Castilleja</taxon>
    </lineage>
</organism>
<proteinExistence type="inferred from homology"/>
<feature type="transmembrane region" description="Helical" evidence="7">
    <location>
        <begin position="85"/>
        <end position="112"/>
    </location>
</feature>
<name>A0ABD3D1E8_9LAMI</name>
<feature type="transmembrane region" description="Helical" evidence="7">
    <location>
        <begin position="360"/>
        <end position="382"/>
    </location>
</feature>
<dbReference type="SUPFAM" id="SSF103473">
    <property type="entry name" value="MFS general substrate transporter"/>
    <property type="match status" value="1"/>
</dbReference>
<evidence type="ECO:0000256" key="6">
    <source>
        <dbReference type="ARBA" id="ARBA00044504"/>
    </source>
</evidence>
<evidence type="ECO:0000256" key="4">
    <source>
        <dbReference type="ARBA" id="ARBA00022989"/>
    </source>
</evidence>
<dbReference type="PANTHER" id="PTHR11654">
    <property type="entry name" value="OLIGOPEPTIDE TRANSPORTER-RELATED"/>
    <property type="match status" value="1"/>
</dbReference>
<dbReference type="EMBL" id="JAVIJP010000027">
    <property type="protein sequence ID" value="KAL3636096.1"/>
    <property type="molecule type" value="Genomic_DNA"/>
</dbReference>
<keyword evidence="5 7" id="KW-0472">Membrane</keyword>
<keyword evidence="3 7" id="KW-0812">Transmembrane</keyword>
<sequence length="533" mass="58547">MKMAKQKARNVARKQGGLITMPFIFANEVCEKLAVVGFSTNMLSYLTTQMHLPLTKAANTLTNFGGTAAMTPLIGAFVADSFAGRFWTITVASVIYQIGMISLTISAVLPNFRPPPCNINNNQICKQANSSQLAILYVSLLLTALGSGGIRPCVVSFGADQFDENDPKQKTTTWKFFNWYYFCMGASILVANTVIVYIQDNIGWGWGLGIPTVAMFFSIIAFIVGYPLYRKMDPSGSPFTRLMQVCVAAVRKRKAGVVRDEMVLYENDYLDAGISIGGKLVHTKSLKFLDKAAIVTQSDNPKSPNLWNLATVHRVEELKSLIRMGPIWASGILLITASAQQNTFSLQQAKSMDRNLTPKFQIPAASMSVFTQISMLSGIIFYDRVFVPVARRLTGLERGVSFLTRMAIGFAISVLATFAAGFVEIRRKDAAAAHGLLDQPHQIIPISVFWLMPQYCLHGLAEAFMSIGHLEFLYDQAPESMRSTATALFWLAISAGSYTSTFLVTLVHKFSAADQGRSQGGSRVVGRPPYPVR</sequence>
<accession>A0ABD3D1E8</accession>
<feature type="transmembrane region" description="Helical" evidence="7">
    <location>
        <begin position="487"/>
        <end position="507"/>
    </location>
</feature>
<dbReference type="Pfam" id="PF00854">
    <property type="entry name" value="PTR2"/>
    <property type="match status" value="1"/>
</dbReference>
<keyword evidence="9" id="KW-1185">Reference proteome</keyword>
<feature type="transmembrane region" description="Helical" evidence="7">
    <location>
        <begin position="133"/>
        <end position="159"/>
    </location>
</feature>
<evidence type="ECO:0000256" key="5">
    <source>
        <dbReference type="ARBA" id="ARBA00023136"/>
    </source>
</evidence>
<feature type="transmembrane region" description="Helical" evidence="7">
    <location>
        <begin position="402"/>
        <end position="423"/>
    </location>
</feature>
<dbReference type="Proteomes" id="UP001632038">
    <property type="component" value="Unassembled WGS sequence"/>
</dbReference>
<dbReference type="InterPro" id="IPR000109">
    <property type="entry name" value="POT_fam"/>
</dbReference>
<feature type="transmembrane region" description="Helical" evidence="7">
    <location>
        <begin position="443"/>
        <end position="467"/>
    </location>
</feature>
<comment type="subcellular location">
    <subcellularLocation>
        <location evidence="1">Membrane</location>
        <topology evidence="1">Multi-pass membrane protein</topology>
    </subcellularLocation>
</comment>
<dbReference type="AlphaFoldDB" id="A0ABD3D1E8"/>
<keyword evidence="4 7" id="KW-1133">Transmembrane helix</keyword>
<feature type="transmembrane region" description="Helical" evidence="7">
    <location>
        <begin position="205"/>
        <end position="229"/>
    </location>
</feature>
<evidence type="ECO:0000313" key="9">
    <source>
        <dbReference type="Proteomes" id="UP001632038"/>
    </source>
</evidence>
<comment type="caution">
    <text evidence="8">The sequence shown here is derived from an EMBL/GenBank/DDBJ whole genome shotgun (WGS) entry which is preliminary data.</text>
</comment>
<reference evidence="9" key="1">
    <citation type="journal article" date="2024" name="IScience">
        <title>Strigolactones Initiate the Formation of Haustorium-like Structures in Castilleja.</title>
        <authorList>
            <person name="Buerger M."/>
            <person name="Peterson D."/>
            <person name="Chory J."/>
        </authorList>
    </citation>
    <scope>NUCLEOTIDE SEQUENCE [LARGE SCALE GENOMIC DNA]</scope>
</reference>
<evidence type="ECO:0000256" key="2">
    <source>
        <dbReference type="ARBA" id="ARBA00005982"/>
    </source>
</evidence>
<protein>
    <submittedName>
        <fullName evidence="8">Uncharacterized protein</fullName>
    </submittedName>
</protein>
<evidence type="ECO:0000256" key="1">
    <source>
        <dbReference type="ARBA" id="ARBA00004141"/>
    </source>
</evidence>
<dbReference type="InterPro" id="IPR036259">
    <property type="entry name" value="MFS_trans_sf"/>
</dbReference>
<dbReference type="Gene3D" id="1.20.1250.20">
    <property type="entry name" value="MFS general substrate transporter like domains"/>
    <property type="match status" value="1"/>
</dbReference>
<comment type="similarity">
    <text evidence="6">Belongs to the major facilitator superfamily. Phosphate:H(+) symporter (TC 2.A.1.9) family.</text>
</comment>
<dbReference type="GO" id="GO:0016020">
    <property type="term" value="C:membrane"/>
    <property type="evidence" value="ECO:0007669"/>
    <property type="project" value="UniProtKB-SubCell"/>
</dbReference>
<gene>
    <name evidence="8" type="ORF">CASFOL_020643</name>
</gene>
<comment type="similarity">
    <text evidence="2">Belongs to the major facilitator superfamily. Proton-dependent oligopeptide transporter (POT/PTR) (TC 2.A.17) family.</text>
</comment>
<evidence type="ECO:0000256" key="7">
    <source>
        <dbReference type="SAM" id="Phobius"/>
    </source>
</evidence>
<feature type="transmembrane region" description="Helical" evidence="7">
    <location>
        <begin position="179"/>
        <end position="198"/>
    </location>
</feature>
<evidence type="ECO:0000256" key="3">
    <source>
        <dbReference type="ARBA" id="ARBA00022692"/>
    </source>
</evidence>